<dbReference type="GO" id="GO:0042392">
    <property type="term" value="F:sphingosine-1-phosphate phosphatase activity"/>
    <property type="evidence" value="ECO:0007669"/>
    <property type="project" value="TreeGrafter"/>
</dbReference>
<feature type="transmembrane region" description="Helical" evidence="8">
    <location>
        <begin position="179"/>
        <end position="199"/>
    </location>
</feature>
<proteinExistence type="inferred from homology"/>
<dbReference type="SUPFAM" id="SSF48317">
    <property type="entry name" value="Acid phosphatase/Vanadium-dependent haloperoxidase"/>
    <property type="match status" value="1"/>
</dbReference>
<accession>A0A7J8RPX4</accession>
<keyword evidence="11" id="KW-1185">Reference proteome</keyword>
<keyword evidence="2 8" id="KW-0812">Transmembrane</keyword>
<keyword evidence="6 8" id="KW-0472">Membrane</keyword>
<dbReference type="GO" id="GO:0005789">
    <property type="term" value="C:endoplasmic reticulum membrane"/>
    <property type="evidence" value="ECO:0007669"/>
    <property type="project" value="UniProtKB-SubCell"/>
</dbReference>
<protein>
    <recommendedName>
        <fullName evidence="9">Phosphatidic acid phosphatase type 2/haloperoxidase domain-containing protein</fullName>
    </recommendedName>
</protein>
<evidence type="ECO:0000256" key="4">
    <source>
        <dbReference type="ARBA" id="ARBA00022824"/>
    </source>
</evidence>
<evidence type="ECO:0000256" key="6">
    <source>
        <dbReference type="ARBA" id="ARBA00023136"/>
    </source>
</evidence>
<dbReference type="Gene3D" id="1.20.144.10">
    <property type="entry name" value="Phosphatidic acid phosphatase type 2/haloperoxidase"/>
    <property type="match status" value="1"/>
</dbReference>
<evidence type="ECO:0000313" key="11">
    <source>
        <dbReference type="Proteomes" id="UP000593561"/>
    </source>
</evidence>
<evidence type="ECO:0000256" key="8">
    <source>
        <dbReference type="SAM" id="Phobius"/>
    </source>
</evidence>
<evidence type="ECO:0000313" key="10">
    <source>
        <dbReference type="EMBL" id="MBA0615643.1"/>
    </source>
</evidence>
<keyword evidence="5 8" id="KW-1133">Transmembrane helix</keyword>
<sequence length="453" mass="50661">VVWQGLALSGIFSWIVITCYFDVTKKIRSLLQPWVSHHVVSGTSIILKIQKHQHKFLDALFSGLSCIVSVPFYTAFLPLLFWSGHGKLARQMTLLMALCDYLGNCIKDVVSAPRPNCPPVRRITATKDEEENALEYGLPSSHTLNTSEDAFVKLGAVTLACLLVGFIGFGRIYLGMHSLIDIIGGLVFGFMILAIWLSVHEYVDAFIVSGQNVTSFWAALSFLLLFAYPTPEFPTPSFEYHTAFDGVVFGIECIFDELLPLKLISNIECIQMKNIGMKKHEIGIRENLDAWLSFKRRKLTVSGADTVSSCFYKIANNVTGIQQTYHQFHHEAVPRIFTSQLTIPTFLGRMLVGIPTILIVKFCSKALAKWILPVVSNTLGIPIKSTSYVPMLNGSATDKKSSEIKQSSYIHKMLFFSQQDLFDVDTGIRFLQYAGLAWSVVDLVPSLFSHLRL</sequence>
<comment type="similarity">
    <text evidence="7">Belongs to the type 2 lipid phosphate phosphatase family.</text>
</comment>
<gene>
    <name evidence="10" type="ORF">Godav_015764</name>
</gene>
<keyword evidence="3" id="KW-0378">Hydrolase</keyword>
<dbReference type="Proteomes" id="UP000593561">
    <property type="component" value="Unassembled WGS sequence"/>
</dbReference>
<comment type="subcellular location">
    <subcellularLocation>
        <location evidence="1">Endoplasmic reticulum membrane</location>
        <topology evidence="1">Multi-pass membrane protein</topology>
    </subcellularLocation>
</comment>
<feature type="transmembrane region" description="Helical" evidence="8">
    <location>
        <begin position="56"/>
        <end position="82"/>
    </location>
</feature>
<dbReference type="AlphaFoldDB" id="A0A7J8RPX4"/>
<dbReference type="PANTHER" id="PTHR14969:SF28">
    <property type="entry name" value="DIHYDROSPHINGOSINE 1-PHOSPHATE PHOSPHATASE LCB3-RELATED"/>
    <property type="match status" value="1"/>
</dbReference>
<organism evidence="10 11">
    <name type="scientific">Gossypium davidsonii</name>
    <name type="common">Davidson's cotton</name>
    <name type="synonym">Gossypium klotzschianum subsp. davidsonii</name>
    <dbReference type="NCBI Taxonomy" id="34287"/>
    <lineage>
        <taxon>Eukaryota</taxon>
        <taxon>Viridiplantae</taxon>
        <taxon>Streptophyta</taxon>
        <taxon>Embryophyta</taxon>
        <taxon>Tracheophyta</taxon>
        <taxon>Spermatophyta</taxon>
        <taxon>Magnoliopsida</taxon>
        <taxon>eudicotyledons</taxon>
        <taxon>Gunneridae</taxon>
        <taxon>Pentapetalae</taxon>
        <taxon>rosids</taxon>
        <taxon>malvids</taxon>
        <taxon>Malvales</taxon>
        <taxon>Malvaceae</taxon>
        <taxon>Malvoideae</taxon>
        <taxon>Gossypium</taxon>
    </lineage>
</organism>
<evidence type="ECO:0000256" key="1">
    <source>
        <dbReference type="ARBA" id="ARBA00004477"/>
    </source>
</evidence>
<feature type="transmembrane region" description="Helical" evidence="8">
    <location>
        <begin position="6"/>
        <end position="23"/>
    </location>
</feature>
<feature type="transmembrane region" description="Helical" evidence="8">
    <location>
        <begin position="150"/>
        <end position="172"/>
    </location>
</feature>
<feature type="non-terminal residue" evidence="10">
    <location>
        <position position="453"/>
    </location>
</feature>
<dbReference type="PANTHER" id="PTHR14969">
    <property type="entry name" value="SPHINGOSINE-1-PHOSPHATE PHOSPHOHYDROLASE"/>
    <property type="match status" value="1"/>
</dbReference>
<evidence type="ECO:0000256" key="7">
    <source>
        <dbReference type="ARBA" id="ARBA00038324"/>
    </source>
</evidence>
<evidence type="ECO:0000259" key="9">
    <source>
        <dbReference type="SMART" id="SM00014"/>
    </source>
</evidence>
<evidence type="ECO:0000256" key="3">
    <source>
        <dbReference type="ARBA" id="ARBA00022801"/>
    </source>
</evidence>
<comment type="caution">
    <text evidence="10">The sequence shown here is derived from an EMBL/GenBank/DDBJ whole genome shotgun (WGS) entry which is preliminary data.</text>
</comment>
<dbReference type="InterPro" id="IPR000326">
    <property type="entry name" value="PAP2/HPO"/>
</dbReference>
<feature type="transmembrane region" description="Helical" evidence="8">
    <location>
        <begin position="205"/>
        <end position="228"/>
    </location>
</feature>
<reference evidence="10 11" key="1">
    <citation type="journal article" date="2019" name="Genome Biol. Evol.">
        <title>Insights into the evolution of the New World diploid cottons (Gossypium, subgenus Houzingenia) based on genome sequencing.</title>
        <authorList>
            <person name="Grover C.E."/>
            <person name="Arick M.A. 2nd"/>
            <person name="Thrash A."/>
            <person name="Conover J.L."/>
            <person name="Sanders W.S."/>
            <person name="Peterson D.G."/>
            <person name="Frelichowski J.E."/>
            <person name="Scheffler J.A."/>
            <person name="Scheffler B.E."/>
            <person name="Wendel J.F."/>
        </authorList>
    </citation>
    <scope>NUCLEOTIDE SEQUENCE [LARGE SCALE GENOMIC DNA]</scope>
    <source>
        <strain evidence="10">27</strain>
        <tissue evidence="10">Leaf</tissue>
    </source>
</reference>
<dbReference type="SMART" id="SM00014">
    <property type="entry name" value="acidPPc"/>
    <property type="match status" value="1"/>
</dbReference>
<dbReference type="CDD" id="cd03388">
    <property type="entry name" value="PAP2_SPPase1"/>
    <property type="match status" value="1"/>
</dbReference>
<dbReference type="EMBL" id="JABFAC010000006">
    <property type="protein sequence ID" value="MBA0615643.1"/>
    <property type="molecule type" value="Genomic_DNA"/>
</dbReference>
<evidence type="ECO:0000256" key="5">
    <source>
        <dbReference type="ARBA" id="ARBA00022989"/>
    </source>
</evidence>
<dbReference type="InterPro" id="IPR036938">
    <property type="entry name" value="PAP2/HPO_sf"/>
</dbReference>
<evidence type="ECO:0000256" key="2">
    <source>
        <dbReference type="ARBA" id="ARBA00022692"/>
    </source>
</evidence>
<feature type="domain" description="Phosphatidic acid phosphatase type 2/haloperoxidase" evidence="9">
    <location>
        <begin position="89"/>
        <end position="197"/>
    </location>
</feature>
<name>A0A7J8RPX4_GOSDV</name>
<keyword evidence="4" id="KW-0256">Endoplasmic reticulum</keyword>